<organism evidence="3 4">
    <name type="scientific">Helicobacter pylori Shi169</name>
    <dbReference type="NCBI Taxonomy" id="1163741"/>
    <lineage>
        <taxon>Bacteria</taxon>
        <taxon>Pseudomonadati</taxon>
        <taxon>Campylobacterota</taxon>
        <taxon>Epsilonproteobacteria</taxon>
        <taxon>Campylobacterales</taxon>
        <taxon>Helicobacteraceae</taxon>
        <taxon>Helicobacter</taxon>
    </lineage>
</organism>
<protein>
    <submittedName>
        <fullName evidence="3">Uncharacterized protein</fullName>
    </submittedName>
</protein>
<feature type="compositionally biased region" description="Basic and acidic residues" evidence="1">
    <location>
        <begin position="142"/>
        <end position="164"/>
    </location>
</feature>
<evidence type="ECO:0000256" key="2">
    <source>
        <dbReference type="SAM" id="Phobius"/>
    </source>
</evidence>
<dbReference type="HOGENOM" id="CLU_1452581_0_0_7"/>
<feature type="region of interest" description="Disordered" evidence="1">
    <location>
        <begin position="118"/>
        <end position="167"/>
    </location>
</feature>
<dbReference type="AlphaFoldDB" id="A0A0E0WCJ7"/>
<keyword evidence="2" id="KW-0812">Transmembrane</keyword>
<dbReference type="Proteomes" id="UP000005007">
    <property type="component" value="Chromosome"/>
</dbReference>
<keyword evidence="2" id="KW-1133">Transmembrane helix</keyword>
<gene>
    <name evidence="3" type="ORF">HPSH169_01875</name>
</gene>
<keyword evidence="2" id="KW-0472">Membrane</keyword>
<evidence type="ECO:0000256" key="1">
    <source>
        <dbReference type="SAM" id="MobiDB-lite"/>
    </source>
</evidence>
<evidence type="ECO:0000313" key="4">
    <source>
        <dbReference type="Proteomes" id="UP000005007"/>
    </source>
</evidence>
<dbReference type="RefSeq" id="WP_000037138.1">
    <property type="nucleotide sequence ID" value="NC_017740.1"/>
</dbReference>
<feature type="transmembrane region" description="Helical" evidence="2">
    <location>
        <begin position="44"/>
        <end position="63"/>
    </location>
</feature>
<sequence length="188" mass="21836">MSKKDSFISSVMGFFSEKNERWLLAHRHTRGFVIVAWLFRFKSIAFSILITLLVILVDIWVYSDVRQFLLDTASSPILLLIALLIKWGVIVISARQCYKFSKKMFALIQKKRQIRESLKKRSHQQESKTPPKERLSSVTEEIIAKKQEETQRQETPEGKHDGERLSSVTEEIISKKLEELKAKNNKGS</sequence>
<dbReference type="PATRIC" id="fig|1163741.3.peg.375"/>
<feature type="transmembrane region" description="Helical" evidence="2">
    <location>
        <begin position="75"/>
        <end position="94"/>
    </location>
</feature>
<reference evidence="3 4" key="1">
    <citation type="submission" date="2012-04" db="EMBL/GenBank/DDBJ databases">
        <authorList>
            <person name="Kersulyte D."/>
            <person name="Cabrera L."/>
            <person name="Pacheco R."/>
            <person name="Herrera P."/>
            <person name="Rodriguez C."/>
            <person name="Gilman R.H."/>
            <person name="Berg D.E."/>
        </authorList>
    </citation>
    <scope>NUCLEOTIDE SEQUENCE [LARGE SCALE GENOMIC DNA]</scope>
    <source>
        <strain evidence="3 4">Shi169</strain>
    </source>
</reference>
<dbReference type="EMBL" id="CP003473">
    <property type="protein sequence ID" value="AFH99075.1"/>
    <property type="molecule type" value="Genomic_DNA"/>
</dbReference>
<feature type="compositionally biased region" description="Basic and acidic residues" evidence="1">
    <location>
        <begin position="118"/>
        <end position="135"/>
    </location>
</feature>
<name>A0A0E0WCJ7_HELPX</name>
<proteinExistence type="predicted"/>
<accession>A0A0E0WCJ7</accession>
<dbReference type="KEGG" id="hhq:HPSH169_01875"/>
<evidence type="ECO:0000313" key="3">
    <source>
        <dbReference type="EMBL" id="AFH99075.1"/>
    </source>
</evidence>